<dbReference type="CDD" id="cd11614">
    <property type="entry name" value="SAF_CpaB_FlgA_like"/>
    <property type="match status" value="1"/>
</dbReference>
<organism evidence="2 3">
    <name type="scientific">Acidimangrovimonas pyrenivorans</name>
    <dbReference type="NCBI Taxonomy" id="2030798"/>
    <lineage>
        <taxon>Bacteria</taxon>
        <taxon>Pseudomonadati</taxon>
        <taxon>Pseudomonadota</taxon>
        <taxon>Alphaproteobacteria</taxon>
        <taxon>Rhodobacterales</taxon>
        <taxon>Paracoccaceae</taxon>
        <taxon>Acidimangrovimonas</taxon>
    </lineage>
</organism>
<dbReference type="InterPro" id="IPR017592">
    <property type="entry name" value="Pilus_assmbl_Flp-typ_CpaB"/>
</dbReference>
<name>A0ABV7ABM8_9RHOB</name>
<dbReference type="RefSeq" id="WP_377830576.1">
    <property type="nucleotide sequence ID" value="NZ_JBHRSK010000001.1"/>
</dbReference>
<dbReference type="SMART" id="SM00858">
    <property type="entry name" value="SAF"/>
    <property type="match status" value="1"/>
</dbReference>
<comment type="caution">
    <text evidence="2">The sequence shown here is derived from an EMBL/GenBank/DDBJ whole genome shotgun (WGS) entry which is preliminary data.</text>
</comment>
<reference evidence="3" key="1">
    <citation type="journal article" date="2019" name="Int. J. Syst. Evol. Microbiol.">
        <title>The Global Catalogue of Microorganisms (GCM) 10K type strain sequencing project: providing services to taxonomists for standard genome sequencing and annotation.</title>
        <authorList>
            <consortium name="The Broad Institute Genomics Platform"/>
            <consortium name="The Broad Institute Genome Sequencing Center for Infectious Disease"/>
            <person name="Wu L."/>
            <person name="Ma J."/>
        </authorList>
    </citation>
    <scope>NUCLEOTIDE SEQUENCE [LARGE SCALE GENOMIC DNA]</scope>
    <source>
        <strain evidence="3">KCTC 62192</strain>
    </source>
</reference>
<dbReference type="EMBL" id="JBHRSK010000001">
    <property type="protein sequence ID" value="MFC2966465.1"/>
    <property type="molecule type" value="Genomic_DNA"/>
</dbReference>
<dbReference type="NCBIfam" id="TIGR03177">
    <property type="entry name" value="pilus_cpaB"/>
    <property type="match status" value="1"/>
</dbReference>
<gene>
    <name evidence="2" type="primary">cpaB</name>
    <name evidence="2" type="ORF">ACFOES_00010</name>
</gene>
<evidence type="ECO:0000313" key="3">
    <source>
        <dbReference type="Proteomes" id="UP001595443"/>
    </source>
</evidence>
<dbReference type="Proteomes" id="UP001595443">
    <property type="component" value="Unassembled WGS sequence"/>
</dbReference>
<accession>A0ABV7ABM8</accession>
<evidence type="ECO:0000259" key="1">
    <source>
        <dbReference type="SMART" id="SM00858"/>
    </source>
</evidence>
<dbReference type="InterPro" id="IPR031571">
    <property type="entry name" value="RcpC_dom"/>
</dbReference>
<evidence type="ECO:0000313" key="2">
    <source>
        <dbReference type="EMBL" id="MFC2966465.1"/>
    </source>
</evidence>
<proteinExistence type="predicted"/>
<feature type="domain" description="SAF" evidence="1">
    <location>
        <begin position="48"/>
        <end position="121"/>
    </location>
</feature>
<sequence>MRMVFGLVLVVGLGLAGFAVYMAQGYIKQTQAELARERATKKPPEPTVTVYVAKKALAYGDTLTKDDVMPIAWPKRALPKQAFTELKGKDSHALFVEGTDAPRIALRPIAQYEPLLTSNITKPGADAGITSRLSPGMRAFAIKVDVASGVSGFLRPGDHVDVYWTGKGGPGGGDLTRLIEAGVNIIAVDQNANADPTAATMIARTVTVEATQEQVAVLAQAQATGRLALSLVGLRDTSTAGKIEVDSKSLLGIQDQPVVEQKPEKKKVCTVRQRRGDKVIEVPIPCTN</sequence>
<dbReference type="InterPro" id="IPR013974">
    <property type="entry name" value="SAF"/>
</dbReference>
<dbReference type="Pfam" id="PF16976">
    <property type="entry name" value="RcpC"/>
    <property type="match status" value="1"/>
</dbReference>
<protein>
    <submittedName>
        <fullName evidence="2">Flp pilus assembly protein CpaB</fullName>
    </submittedName>
</protein>
<keyword evidence="3" id="KW-1185">Reference proteome</keyword>